<name>A0AAV6ZFW5_ENGPU</name>
<proteinExistence type="predicted"/>
<evidence type="ECO:0000313" key="2">
    <source>
        <dbReference type="Proteomes" id="UP000824782"/>
    </source>
</evidence>
<dbReference type="EMBL" id="WNYA01001176">
    <property type="protein sequence ID" value="KAG8546225.1"/>
    <property type="molecule type" value="Genomic_DNA"/>
</dbReference>
<reference evidence="1" key="1">
    <citation type="thesis" date="2020" institute="ProQuest LLC" country="789 East Eisenhower Parkway, Ann Arbor, MI, USA">
        <title>Comparative Genomics and Chromosome Evolution.</title>
        <authorList>
            <person name="Mudd A.B."/>
        </authorList>
    </citation>
    <scope>NUCLEOTIDE SEQUENCE</scope>
    <source>
        <strain evidence="1">237g6f4</strain>
        <tissue evidence="1">Blood</tissue>
    </source>
</reference>
<gene>
    <name evidence="1" type="ORF">GDO81_019419</name>
</gene>
<accession>A0AAV6ZFW5</accession>
<sequence>MSRTRRAQNPGRTISLAGHHRKLSNLVHHQRAAQHRQLWRFNLSTSHMKTATTSSRRSSEPELLSSCLGYITIISLCSVWEVP</sequence>
<organism evidence="1 2">
    <name type="scientific">Engystomops pustulosus</name>
    <name type="common">Tungara frog</name>
    <name type="synonym">Physalaemus pustulosus</name>
    <dbReference type="NCBI Taxonomy" id="76066"/>
    <lineage>
        <taxon>Eukaryota</taxon>
        <taxon>Metazoa</taxon>
        <taxon>Chordata</taxon>
        <taxon>Craniata</taxon>
        <taxon>Vertebrata</taxon>
        <taxon>Euteleostomi</taxon>
        <taxon>Amphibia</taxon>
        <taxon>Batrachia</taxon>
        <taxon>Anura</taxon>
        <taxon>Neobatrachia</taxon>
        <taxon>Hyloidea</taxon>
        <taxon>Leptodactylidae</taxon>
        <taxon>Leiuperinae</taxon>
        <taxon>Engystomops</taxon>
    </lineage>
</organism>
<protein>
    <submittedName>
        <fullName evidence="1">Uncharacterized protein</fullName>
    </submittedName>
</protein>
<keyword evidence="2" id="KW-1185">Reference proteome</keyword>
<evidence type="ECO:0000313" key="1">
    <source>
        <dbReference type="EMBL" id="KAG8546225.1"/>
    </source>
</evidence>
<dbReference type="Proteomes" id="UP000824782">
    <property type="component" value="Unassembled WGS sequence"/>
</dbReference>
<comment type="caution">
    <text evidence="1">The sequence shown here is derived from an EMBL/GenBank/DDBJ whole genome shotgun (WGS) entry which is preliminary data.</text>
</comment>
<dbReference type="AlphaFoldDB" id="A0AAV6ZFW5"/>